<dbReference type="AlphaFoldDB" id="A0A4D4J8X1"/>
<dbReference type="OrthoDB" id="3381205at2"/>
<gene>
    <name evidence="4" type="ORF">GTS_24920</name>
</gene>
<dbReference type="Pfam" id="PF13845">
    <property type="entry name" value="Septum_form"/>
    <property type="match status" value="1"/>
</dbReference>
<evidence type="ECO:0000313" key="4">
    <source>
        <dbReference type="EMBL" id="GDY30859.1"/>
    </source>
</evidence>
<name>A0A4D4J8X1_9PSEU</name>
<keyword evidence="5" id="KW-1185">Reference proteome</keyword>
<feature type="region of interest" description="Disordered" evidence="1">
    <location>
        <begin position="33"/>
        <end position="80"/>
    </location>
</feature>
<evidence type="ECO:0000256" key="2">
    <source>
        <dbReference type="SAM" id="SignalP"/>
    </source>
</evidence>
<proteinExistence type="predicted"/>
<evidence type="ECO:0000256" key="1">
    <source>
        <dbReference type="SAM" id="MobiDB-lite"/>
    </source>
</evidence>
<evidence type="ECO:0000259" key="3">
    <source>
        <dbReference type="Pfam" id="PF13845"/>
    </source>
</evidence>
<dbReference type="InterPro" id="IPR026004">
    <property type="entry name" value="Septum_form"/>
</dbReference>
<protein>
    <recommendedName>
        <fullName evidence="3">Septum formation-related domain-containing protein</fullName>
    </recommendedName>
</protein>
<feature type="domain" description="Septum formation-related" evidence="3">
    <location>
        <begin position="71"/>
        <end position="281"/>
    </location>
</feature>
<keyword evidence="2" id="KW-0732">Signal</keyword>
<organism evidence="4 5">
    <name type="scientific">Gandjariella thermophila</name>
    <dbReference type="NCBI Taxonomy" id="1931992"/>
    <lineage>
        <taxon>Bacteria</taxon>
        <taxon>Bacillati</taxon>
        <taxon>Actinomycetota</taxon>
        <taxon>Actinomycetes</taxon>
        <taxon>Pseudonocardiales</taxon>
        <taxon>Pseudonocardiaceae</taxon>
        <taxon>Gandjariella</taxon>
    </lineage>
</organism>
<evidence type="ECO:0000313" key="5">
    <source>
        <dbReference type="Proteomes" id="UP000298860"/>
    </source>
</evidence>
<dbReference type="RefSeq" id="WP_137813970.1">
    <property type="nucleotide sequence ID" value="NZ_BJFL01000010.1"/>
</dbReference>
<feature type="compositionally biased region" description="Pro residues" evidence="1">
    <location>
        <begin position="49"/>
        <end position="61"/>
    </location>
</feature>
<feature type="compositionally biased region" description="Low complexity" evidence="1">
    <location>
        <begin position="39"/>
        <end position="48"/>
    </location>
</feature>
<reference evidence="5" key="1">
    <citation type="submission" date="2019-04" db="EMBL/GenBank/DDBJ databases">
        <title>Draft genome sequence of Pseudonocardiaceae bacterium SL3-2-4.</title>
        <authorList>
            <person name="Ningsih F."/>
            <person name="Yokota A."/>
            <person name="Sakai Y."/>
            <person name="Nanatani K."/>
            <person name="Yabe S."/>
            <person name="Oetari A."/>
            <person name="Sjamsuridzal W."/>
        </authorList>
    </citation>
    <scope>NUCLEOTIDE SEQUENCE [LARGE SCALE GENOMIC DNA]</scope>
    <source>
        <strain evidence="5">SL3-2-4</strain>
    </source>
</reference>
<feature type="chain" id="PRO_5038361574" description="Septum formation-related domain-containing protein" evidence="2">
    <location>
        <begin position="28"/>
        <end position="303"/>
    </location>
</feature>
<dbReference type="PROSITE" id="PS51257">
    <property type="entry name" value="PROKAR_LIPOPROTEIN"/>
    <property type="match status" value="1"/>
</dbReference>
<sequence>MRVPRRHRLTPLARLVVAALASVATLAACGQRVPGTPIAAEPPAGDEAGPPPERATAPPGPLGGTAAPGPGSCLDSQRSTFAPCEAPHDIEITRAGQLPPGLPTDYPDEQTMLRAALPPCRAALAGYLDSPDGDATRLQAWAFWPNRDRWARGDRWLLCAATELGPDGRPVSRTGSVRGALAGDGFDAFQLCTAGSPSREQQLRTVSCDQPHLGEALPGVLNLGAATDPMPDQRAMNTAAREHCTRALADYLGTASRGDVFPAWRMPGVQDWAQGYTDVTCYAEIARPVTARLRGIGSAPLPG</sequence>
<dbReference type="EMBL" id="BJFL01000010">
    <property type="protein sequence ID" value="GDY30859.1"/>
    <property type="molecule type" value="Genomic_DNA"/>
</dbReference>
<feature type="signal peptide" evidence="2">
    <location>
        <begin position="1"/>
        <end position="27"/>
    </location>
</feature>
<dbReference type="Proteomes" id="UP000298860">
    <property type="component" value="Unassembled WGS sequence"/>
</dbReference>
<comment type="caution">
    <text evidence="4">The sequence shown here is derived from an EMBL/GenBank/DDBJ whole genome shotgun (WGS) entry which is preliminary data.</text>
</comment>
<accession>A0A4D4J8X1</accession>